<keyword evidence="2" id="KW-0251">Elongation factor</keyword>
<gene>
    <name evidence="6" type="ORF">HBR001_LOCUS3990</name>
</gene>
<dbReference type="Proteomes" id="UP001162031">
    <property type="component" value="Unassembled WGS sequence"/>
</dbReference>
<evidence type="ECO:0000256" key="3">
    <source>
        <dbReference type="ARBA" id="ARBA00022917"/>
    </source>
</evidence>
<accession>A0AAV0TVS5</accession>
<dbReference type="Gene3D" id="3.30.230.10">
    <property type="match status" value="1"/>
</dbReference>
<evidence type="ECO:0000256" key="4">
    <source>
        <dbReference type="ARBA" id="ARBA00023134"/>
    </source>
</evidence>
<dbReference type="GO" id="GO:0070125">
    <property type="term" value="P:mitochondrial translational elongation"/>
    <property type="evidence" value="ECO:0007669"/>
    <property type="project" value="TreeGrafter"/>
</dbReference>
<protein>
    <recommendedName>
        <fullName evidence="5">Elongation factor EFG domain-containing protein</fullName>
    </recommendedName>
</protein>
<name>A0AAV0TVS5_HYABA</name>
<dbReference type="GO" id="GO:0003746">
    <property type="term" value="F:translation elongation factor activity"/>
    <property type="evidence" value="ECO:0007669"/>
    <property type="project" value="UniProtKB-KW"/>
</dbReference>
<evidence type="ECO:0000259" key="5">
    <source>
        <dbReference type="SMART" id="SM00838"/>
    </source>
</evidence>
<dbReference type="GO" id="GO:0005739">
    <property type="term" value="C:mitochondrion"/>
    <property type="evidence" value="ECO:0007669"/>
    <property type="project" value="TreeGrafter"/>
</dbReference>
<dbReference type="InterPro" id="IPR000640">
    <property type="entry name" value="EFG_V-like"/>
</dbReference>
<dbReference type="FunFam" id="3.30.70.240:FF:000001">
    <property type="entry name" value="Elongation factor G"/>
    <property type="match status" value="1"/>
</dbReference>
<keyword evidence="7" id="KW-1185">Reference proteome</keyword>
<dbReference type="PANTHER" id="PTHR43636:SF2">
    <property type="entry name" value="ELONGATION FACTOR G, MITOCHONDRIAL"/>
    <property type="match status" value="1"/>
</dbReference>
<evidence type="ECO:0000313" key="7">
    <source>
        <dbReference type="Proteomes" id="UP001162031"/>
    </source>
</evidence>
<proteinExistence type="predicted"/>
<dbReference type="AlphaFoldDB" id="A0AAV0TVS5"/>
<reference evidence="6" key="1">
    <citation type="submission" date="2022-12" db="EMBL/GenBank/DDBJ databases">
        <authorList>
            <person name="Webb A."/>
        </authorList>
    </citation>
    <scope>NUCLEOTIDE SEQUENCE</scope>
    <source>
        <strain evidence="6">Hp1</strain>
    </source>
</reference>
<keyword evidence="3" id="KW-0648">Protein biosynthesis</keyword>
<dbReference type="SMART" id="SM00838">
    <property type="entry name" value="EFG_C"/>
    <property type="match status" value="1"/>
</dbReference>
<keyword evidence="4" id="KW-0342">GTP-binding</keyword>
<dbReference type="PANTHER" id="PTHR43636">
    <property type="entry name" value="ELONGATION FACTOR G, MITOCHONDRIAL"/>
    <property type="match status" value="1"/>
</dbReference>
<dbReference type="SUPFAM" id="SSF54980">
    <property type="entry name" value="EF-G C-terminal domain-like"/>
    <property type="match status" value="1"/>
</dbReference>
<comment type="caution">
    <text evidence="6">The sequence shown here is derived from an EMBL/GenBank/DDBJ whole genome shotgun (WGS) entry which is preliminary data.</text>
</comment>
<dbReference type="GO" id="GO:0005525">
    <property type="term" value="F:GTP binding"/>
    <property type="evidence" value="ECO:0007669"/>
    <property type="project" value="UniProtKB-KW"/>
</dbReference>
<dbReference type="Gene3D" id="3.30.70.240">
    <property type="match status" value="1"/>
</dbReference>
<dbReference type="InterPro" id="IPR035647">
    <property type="entry name" value="EFG_III/V"/>
</dbReference>
<feature type="domain" description="Elongation factor EFG" evidence="5">
    <location>
        <begin position="146"/>
        <end position="224"/>
    </location>
</feature>
<organism evidence="6 7">
    <name type="scientific">Hyaloperonospora brassicae</name>
    <name type="common">Brassica downy mildew</name>
    <name type="synonym">Peronospora brassicae</name>
    <dbReference type="NCBI Taxonomy" id="162125"/>
    <lineage>
        <taxon>Eukaryota</taxon>
        <taxon>Sar</taxon>
        <taxon>Stramenopiles</taxon>
        <taxon>Oomycota</taxon>
        <taxon>Peronosporomycetes</taxon>
        <taxon>Peronosporales</taxon>
        <taxon>Peronosporaceae</taxon>
        <taxon>Hyaloperonospora</taxon>
    </lineage>
</organism>
<evidence type="ECO:0000256" key="1">
    <source>
        <dbReference type="ARBA" id="ARBA00022741"/>
    </source>
</evidence>
<dbReference type="Pfam" id="PF00679">
    <property type="entry name" value="EFG_C"/>
    <property type="match status" value="1"/>
</dbReference>
<evidence type="ECO:0000256" key="2">
    <source>
        <dbReference type="ARBA" id="ARBA00022768"/>
    </source>
</evidence>
<keyword evidence="1" id="KW-0547">Nucleotide-binding</keyword>
<dbReference type="InterPro" id="IPR014721">
    <property type="entry name" value="Ribsml_uS5_D2-typ_fold_subgr"/>
</dbReference>
<dbReference type="EMBL" id="CANTFL010000730">
    <property type="protein sequence ID" value="CAI5727025.1"/>
    <property type="molecule type" value="Genomic_DNA"/>
</dbReference>
<dbReference type="GO" id="GO:0003924">
    <property type="term" value="F:GTPase activity"/>
    <property type="evidence" value="ECO:0007669"/>
    <property type="project" value="TreeGrafter"/>
</dbReference>
<sequence length="251" mass="28337">MVFVVVHFDNGSFEAVQARVTGKYKSRENTGAGQKTLWTKTRMCFSSSRCCCTSWSRWVFPSTAAGTILLPPLRRTRLALLLVVDSVVFVRLWQVYYAGKLQVAQGIVAGTNDPAAAATNRTNRIVSRRRGWCLDDEEQKETQDAMHAECSEFQGTAIAEVNRRRGLINSSDADDMHTVIKCDVPLQNMFGFSTDLRSSTQGKGKFTMEYKTHGIVMRDMQEKLMSEHKRRKRPRRSRCPGAWILLATTCA</sequence>
<evidence type="ECO:0000313" key="6">
    <source>
        <dbReference type="EMBL" id="CAI5727025.1"/>
    </source>
</evidence>